<keyword evidence="3" id="KW-1185">Reference proteome</keyword>
<feature type="compositionally biased region" description="Low complexity" evidence="1">
    <location>
        <begin position="118"/>
        <end position="127"/>
    </location>
</feature>
<accession>A0ABV2W664</accession>
<protein>
    <submittedName>
        <fullName evidence="2">Uncharacterized protein</fullName>
    </submittedName>
</protein>
<evidence type="ECO:0000313" key="2">
    <source>
        <dbReference type="EMBL" id="MEU0708678.1"/>
    </source>
</evidence>
<dbReference type="Proteomes" id="UP001550378">
    <property type="component" value="Unassembled WGS sequence"/>
</dbReference>
<gene>
    <name evidence="2" type="ORF">ABZ508_15095</name>
</gene>
<organism evidence="2 3">
    <name type="scientific">Streptomyces lavendulocolor</name>
    <dbReference type="NCBI Taxonomy" id="67316"/>
    <lineage>
        <taxon>Bacteria</taxon>
        <taxon>Bacillati</taxon>
        <taxon>Actinomycetota</taxon>
        <taxon>Actinomycetes</taxon>
        <taxon>Kitasatosporales</taxon>
        <taxon>Streptomycetaceae</taxon>
        <taxon>Streptomyces</taxon>
    </lineage>
</organism>
<sequence>MYVDDDQPPRTPGAEPGSAQSIMDSFQRVLDDLDAARAELHRTGGLGTTAPPHVTVEPLWAREATHAEHGQEHAYAPPAEAQKRRWAGTCGVGAVGGLLVVSSMLGNGALGALGGGDAAPADSPGRPAHQDVRGTEDGARPGGRETPRRTYRIPRLQPGGGTHGHYAVEVRTVAARFQDPPAAGPR</sequence>
<feature type="region of interest" description="Disordered" evidence="1">
    <location>
        <begin position="1"/>
        <end position="22"/>
    </location>
</feature>
<reference evidence="2 3" key="1">
    <citation type="submission" date="2024-06" db="EMBL/GenBank/DDBJ databases">
        <title>The Natural Products Discovery Center: Release of the First 8490 Sequenced Strains for Exploring Actinobacteria Biosynthetic Diversity.</title>
        <authorList>
            <person name="Kalkreuter E."/>
            <person name="Kautsar S.A."/>
            <person name="Yang D."/>
            <person name="Bader C.D."/>
            <person name="Teijaro C.N."/>
            <person name="Fluegel L."/>
            <person name="Davis C.M."/>
            <person name="Simpson J.R."/>
            <person name="Lauterbach L."/>
            <person name="Steele A.D."/>
            <person name="Gui C."/>
            <person name="Meng S."/>
            <person name="Li G."/>
            <person name="Viehrig K."/>
            <person name="Ye F."/>
            <person name="Su P."/>
            <person name="Kiefer A.F."/>
            <person name="Nichols A."/>
            <person name="Cepeda A.J."/>
            <person name="Yan W."/>
            <person name="Fan B."/>
            <person name="Jiang Y."/>
            <person name="Adhikari A."/>
            <person name="Zheng C.-J."/>
            <person name="Schuster L."/>
            <person name="Cowan T.M."/>
            <person name="Smanski M.J."/>
            <person name="Chevrette M.G."/>
            <person name="De Carvalho L.P.S."/>
            <person name="Shen B."/>
        </authorList>
    </citation>
    <scope>NUCLEOTIDE SEQUENCE [LARGE SCALE GENOMIC DNA]</scope>
    <source>
        <strain evidence="2 3">NPDC006337</strain>
    </source>
</reference>
<evidence type="ECO:0000256" key="1">
    <source>
        <dbReference type="SAM" id="MobiDB-lite"/>
    </source>
</evidence>
<dbReference type="RefSeq" id="WP_359656389.1">
    <property type="nucleotide sequence ID" value="NZ_JBEXZO010000006.1"/>
</dbReference>
<name>A0ABV2W664_9ACTN</name>
<evidence type="ECO:0000313" key="3">
    <source>
        <dbReference type="Proteomes" id="UP001550378"/>
    </source>
</evidence>
<dbReference type="EMBL" id="JBEXZR010000011">
    <property type="protein sequence ID" value="MEU0708678.1"/>
    <property type="molecule type" value="Genomic_DNA"/>
</dbReference>
<feature type="compositionally biased region" description="Basic and acidic residues" evidence="1">
    <location>
        <begin position="128"/>
        <end position="148"/>
    </location>
</feature>
<proteinExistence type="predicted"/>
<feature type="region of interest" description="Disordered" evidence="1">
    <location>
        <begin position="116"/>
        <end position="166"/>
    </location>
</feature>
<comment type="caution">
    <text evidence="2">The sequence shown here is derived from an EMBL/GenBank/DDBJ whole genome shotgun (WGS) entry which is preliminary data.</text>
</comment>